<keyword evidence="1" id="KW-1133">Transmembrane helix</keyword>
<reference evidence="2 3" key="1">
    <citation type="submission" date="2021-03" db="EMBL/GenBank/DDBJ databases">
        <title>The first data on the complete genome of the tetrodotoxin-producing bacterium.</title>
        <authorList>
            <person name="Melnikova D.I."/>
            <person name="Nijland R."/>
            <person name="Magarlamov T.Y."/>
        </authorList>
    </citation>
    <scope>NUCLEOTIDE SEQUENCE [LARGE SCALE GENOMIC DNA]</scope>
    <source>
        <strain evidence="2 3">1839</strain>
    </source>
</reference>
<evidence type="ECO:0000313" key="2">
    <source>
        <dbReference type="EMBL" id="QVY62529.1"/>
    </source>
</evidence>
<dbReference type="EMBL" id="CP071709">
    <property type="protein sequence ID" value="QVY62529.1"/>
    <property type="molecule type" value="Genomic_DNA"/>
</dbReference>
<keyword evidence="3" id="KW-1185">Reference proteome</keyword>
<dbReference type="Proteomes" id="UP000679247">
    <property type="component" value="Chromosome"/>
</dbReference>
<feature type="transmembrane region" description="Helical" evidence="1">
    <location>
        <begin position="6"/>
        <end position="27"/>
    </location>
</feature>
<proteinExistence type="predicted"/>
<evidence type="ECO:0000256" key="1">
    <source>
        <dbReference type="SAM" id="Phobius"/>
    </source>
</evidence>
<evidence type="ECO:0000313" key="3">
    <source>
        <dbReference type="Proteomes" id="UP000679247"/>
    </source>
</evidence>
<feature type="transmembrane region" description="Helical" evidence="1">
    <location>
        <begin position="77"/>
        <end position="99"/>
    </location>
</feature>
<sequence>MYWETLPSWLWVIYYLFLFLTIGVGILNASRKRMFALSIMTICLAITIPIISTVNSIGRAEGVNELEHLVAQLQQGAMWSIYTVVGNLYLLVYCVLFFIKMKEHNSHLGFNYKQR</sequence>
<gene>
    <name evidence="2" type="ORF">J1899_05510</name>
</gene>
<organism evidence="2 3">
    <name type="scientific">Cytobacillus gottheilii</name>
    <dbReference type="NCBI Taxonomy" id="859144"/>
    <lineage>
        <taxon>Bacteria</taxon>
        <taxon>Bacillati</taxon>
        <taxon>Bacillota</taxon>
        <taxon>Bacilli</taxon>
        <taxon>Bacillales</taxon>
        <taxon>Bacillaceae</taxon>
        <taxon>Cytobacillus</taxon>
    </lineage>
</organism>
<keyword evidence="1" id="KW-0812">Transmembrane</keyword>
<protein>
    <submittedName>
        <fullName evidence="2">Uncharacterized protein</fullName>
    </submittedName>
</protein>
<keyword evidence="1" id="KW-0472">Membrane</keyword>
<dbReference type="RefSeq" id="WP_214477981.1">
    <property type="nucleotide sequence ID" value="NZ_CP071709.1"/>
</dbReference>
<accession>A0ABX8FEU8</accession>
<feature type="transmembrane region" description="Helical" evidence="1">
    <location>
        <begin position="34"/>
        <end position="57"/>
    </location>
</feature>
<name>A0ABX8FEU8_9BACI</name>